<feature type="region of interest" description="Disordered" evidence="5">
    <location>
        <begin position="378"/>
        <end position="401"/>
    </location>
</feature>
<feature type="binding site" evidence="3">
    <location>
        <position position="708"/>
    </location>
    <ligand>
        <name>Zn(2+)</name>
        <dbReference type="ChEBI" id="CHEBI:29105"/>
        <label>1</label>
    </ligand>
</feature>
<dbReference type="GO" id="GO:0046872">
    <property type="term" value="F:metal ion binding"/>
    <property type="evidence" value="ECO:0007669"/>
    <property type="project" value="UniProtKB-KW"/>
</dbReference>
<feature type="region of interest" description="Disordered" evidence="5">
    <location>
        <begin position="1"/>
        <end position="30"/>
    </location>
</feature>
<feature type="compositionally biased region" description="Basic and acidic residues" evidence="5">
    <location>
        <begin position="882"/>
        <end position="919"/>
    </location>
</feature>
<accession>A0A0G4I9L2</accession>
<feature type="transmembrane region" description="Helical" evidence="6">
    <location>
        <begin position="144"/>
        <end position="162"/>
    </location>
</feature>
<feature type="compositionally biased region" description="Pro residues" evidence="5">
    <location>
        <begin position="1"/>
        <end position="10"/>
    </location>
</feature>
<feature type="transmembrane region" description="Helical" evidence="6">
    <location>
        <begin position="183"/>
        <end position="205"/>
    </location>
</feature>
<evidence type="ECO:0000256" key="1">
    <source>
        <dbReference type="ARBA" id="ARBA00022723"/>
    </source>
</evidence>
<dbReference type="InterPro" id="IPR003607">
    <property type="entry name" value="HD/PDEase_dom"/>
</dbReference>
<dbReference type="InterPro" id="IPR023174">
    <property type="entry name" value="PDEase_CS"/>
</dbReference>
<dbReference type="EC" id="3.1.4.-" evidence="4"/>
<dbReference type="VEuPathDB" id="CryptoDB:Cvel_12198"/>
<evidence type="ECO:0000313" key="8">
    <source>
        <dbReference type="EMBL" id="CEM53712.1"/>
    </source>
</evidence>
<evidence type="ECO:0000256" key="4">
    <source>
        <dbReference type="RuleBase" id="RU363067"/>
    </source>
</evidence>
<dbReference type="EMBL" id="CDMZ01005719">
    <property type="protein sequence ID" value="CEM53712.1"/>
    <property type="molecule type" value="Genomic_DNA"/>
</dbReference>
<keyword evidence="2 4" id="KW-0378">Hydrolase</keyword>
<feature type="binding site" evidence="3">
    <location>
        <position position="606"/>
    </location>
    <ligand>
        <name>Zn(2+)</name>
        <dbReference type="ChEBI" id="CHEBI:29105"/>
        <label>2</label>
    </ligand>
</feature>
<dbReference type="GO" id="GO:0007165">
    <property type="term" value="P:signal transduction"/>
    <property type="evidence" value="ECO:0007669"/>
    <property type="project" value="InterPro"/>
</dbReference>
<reference evidence="8" key="1">
    <citation type="submission" date="2014-11" db="EMBL/GenBank/DDBJ databases">
        <authorList>
            <person name="Otto D Thomas"/>
            <person name="Naeem Raeece"/>
        </authorList>
    </citation>
    <scope>NUCLEOTIDE SEQUENCE</scope>
</reference>
<dbReference type="PANTHER" id="PTHR11347">
    <property type="entry name" value="CYCLIC NUCLEOTIDE PHOSPHODIESTERASE"/>
    <property type="match status" value="1"/>
</dbReference>
<organism evidence="8">
    <name type="scientific">Chromera velia CCMP2878</name>
    <dbReference type="NCBI Taxonomy" id="1169474"/>
    <lineage>
        <taxon>Eukaryota</taxon>
        <taxon>Sar</taxon>
        <taxon>Alveolata</taxon>
        <taxon>Colpodellida</taxon>
        <taxon>Chromeraceae</taxon>
        <taxon>Chromera</taxon>
    </lineage>
</organism>
<dbReference type="InterPro" id="IPR002073">
    <property type="entry name" value="PDEase_catalytic_dom"/>
</dbReference>
<feature type="region of interest" description="Disordered" evidence="5">
    <location>
        <begin position="854"/>
        <end position="925"/>
    </location>
</feature>
<dbReference type="PhylomeDB" id="A0A0G4I9L2"/>
<dbReference type="PROSITE" id="PS00126">
    <property type="entry name" value="PDEASE_I_1"/>
    <property type="match status" value="1"/>
</dbReference>
<comment type="similarity">
    <text evidence="4">Belongs to the cyclic nucleotide phosphodiesterase family.</text>
</comment>
<evidence type="ECO:0000256" key="3">
    <source>
        <dbReference type="PIRSR" id="PIRSR623088-3"/>
    </source>
</evidence>
<gene>
    <name evidence="8" type="ORF">Cvel_12198</name>
</gene>
<dbReference type="CDD" id="cd00077">
    <property type="entry name" value="HDc"/>
    <property type="match status" value="1"/>
</dbReference>
<keyword evidence="6" id="KW-0472">Membrane</keyword>
<feature type="binding site" evidence="3">
    <location>
        <position position="605"/>
    </location>
    <ligand>
        <name>Zn(2+)</name>
        <dbReference type="ChEBI" id="CHEBI:29105"/>
        <label>1</label>
    </ligand>
</feature>
<feature type="region of interest" description="Disordered" evidence="5">
    <location>
        <begin position="787"/>
        <end position="811"/>
    </location>
</feature>
<proteinExistence type="inferred from homology"/>
<feature type="binding site" evidence="3">
    <location>
        <position position="606"/>
    </location>
    <ligand>
        <name>Zn(2+)</name>
        <dbReference type="ChEBI" id="CHEBI:29105"/>
        <label>1</label>
    </ligand>
</feature>
<keyword evidence="1 3" id="KW-0479">Metal-binding</keyword>
<comment type="cofactor">
    <cofactor evidence="4">
        <name>a divalent metal cation</name>
        <dbReference type="ChEBI" id="CHEBI:60240"/>
    </cofactor>
    <text evidence="4">Binds 2 divalent metal cations per subunit. Site 1 may preferentially bind zinc ions, while site 2 has a preference for magnesium and/or manganese ions.</text>
</comment>
<dbReference type="InterPro" id="IPR023088">
    <property type="entry name" value="PDEase"/>
</dbReference>
<feature type="transmembrane region" description="Helical" evidence="6">
    <location>
        <begin position="211"/>
        <end position="229"/>
    </location>
</feature>
<feature type="transmembrane region" description="Helical" evidence="6">
    <location>
        <begin position="241"/>
        <end position="263"/>
    </location>
</feature>
<evidence type="ECO:0000259" key="7">
    <source>
        <dbReference type="PROSITE" id="PS51845"/>
    </source>
</evidence>
<feature type="compositionally biased region" description="Basic residues" evidence="5">
    <location>
        <begin position="378"/>
        <end position="390"/>
    </location>
</feature>
<evidence type="ECO:0000256" key="6">
    <source>
        <dbReference type="SAM" id="Phobius"/>
    </source>
</evidence>
<protein>
    <recommendedName>
        <fullName evidence="4">Phosphodiesterase</fullName>
        <ecNumber evidence="4">3.1.4.-</ecNumber>
    </recommendedName>
</protein>
<dbReference type="SUPFAM" id="SSF109604">
    <property type="entry name" value="HD-domain/PDEase-like"/>
    <property type="match status" value="1"/>
</dbReference>
<evidence type="ECO:0000256" key="5">
    <source>
        <dbReference type="SAM" id="MobiDB-lite"/>
    </source>
</evidence>
<dbReference type="PRINTS" id="PR00387">
    <property type="entry name" value="PDIESTERASE1"/>
</dbReference>
<name>A0A0G4I9L2_9ALVE</name>
<dbReference type="InterPro" id="IPR036971">
    <property type="entry name" value="PDEase_catalytic_dom_sf"/>
</dbReference>
<evidence type="ECO:0000256" key="2">
    <source>
        <dbReference type="ARBA" id="ARBA00022801"/>
    </source>
</evidence>
<sequence>MRQPTFPTPVPVNVEAPAEGGNQKEKEEPEISPCGRLASLLENPISEGNLLKKISLKKQVHGVTGFFLDDAMEAKFLKSRLEGRRRGFLVLSLGFILIESLDWGLQASSRYETDIEITRKCLTLTVCIFLFFLGLFFWRSFHHLEKVVAGAMVAWVFCLAIVRDEILFGRHDYSTVCGNTSDLFFSEAAIMTLTTAFSVTFAISFPLRRPMLALSLGSVAVISIIAEVLESSVCRISREEVAVLFFFILCEVVVFGAVASAVIGEEYYLRVLLTKIGHQKTRIANLTEERDDMLKAKSGTSSAERLVNLIKEVAKGMRAMEKLFLLPENSGIEKETAADLSGSVRRMVKDLNEATHLASNAEQFFDVDIKGMMKRQRRRPSLVSLSRRRSFGSTDGLEGAEASSESGDFRIISFLNANFAKSSAVALNHTHHRRMSEVSDYSGLSGMQTVERRVSVMLAPVAALLPQSLAEQPREVAGDLSLSSEVREHWDLDLRLLQGVEVEGLHASLEEQKEEAERGLSVGKTQEGGKQALVAVRIRNALPIVGLHLLRPFLQDPLRLTSLRKLTSFLSLVASMTVWLTQQVGVRCRLSPLQNLTVVVAALCHDLGHDAVNNLFHTNSESTLALLYNDRSVLESFHCAQTFRILKDPSCNFLHFQFVSTLKLRTRTEGFVQCLGRDSWVAPESDEILKSMDSDVWLVTRACLKAADLGHSAKPWELHMKYSFAVTQEFFSQGDLENVLGLPVAPLCSRDGATPESLCKSQCGFLSFVCKEIFVELSTVEVMARTGGAEGQGETSPLSPAPATSPSSMAEGSVSCSRVASVCLKHLNDNVANWNDPTKTAPLVPASLFKEPEDKTALLRTHPAVARRKSKTEGEVMSFPRPSDKRGKEAEAEKGGTNERDREAGKKENNEPGKKEKGTGEINPG</sequence>
<dbReference type="PROSITE" id="PS51845">
    <property type="entry name" value="PDEASE_I_2"/>
    <property type="match status" value="1"/>
</dbReference>
<keyword evidence="6" id="KW-1133">Transmembrane helix</keyword>
<dbReference type="AlphaFoldDB" id="A0A0G4I9L2"/>
<feature type="transmembrane region" description="Helical" evidence="6">
    <location>
        <begin position="117"/>
        <end position="138"/>
    </location>
</feature>
<keyword evidence="6" id="KW-0812">Transmembrane</keyword>
<dbReference type="Pfam" id="PF00233">
    <property type="entry name" value="PDEase_I"/>
    <property type="match status" value="1"/>
</dbReference>
<feature type="compositionally biased region" description="Low complexity" evidence="5">
    <location>
        <begin position="795"/>
        <end position="808"/>
    </location>
</feature>
<dbReference type="Gene3D" id="1.10.1300.10">
    <property type="entry name" value="3'5'-cyclic nucleotide phosphodiesterase, catalytic domain"/>
    <property type="match status" value="1"/>
</dbReference>
<dbReference type="GO" id="GO:0004114">
    <property type="term" value="F:3',5'-cyclic-nucleotide phosphodiesterase activity"/>
    <property type="evidence" value="ECO:0007669"/>
    <property type="project" value="InterPro"/>
</dbReference>
<feature type="domain" description="PDEase" evidence="7">
    <location>
        <begin position="573"/>
        <end position="841"/>
    </location>
</feature>